<keyword evidence="1" id="KW-0732">Signal</keyword>
<accession>A0A024VA49</accession>
<protein>
    <submittedName>
        <fullName evidence="2">Uncharacterized protein</fullName>
    </submittedName>
</protein>
<gene>
    <name evidence="2" type="ORF">PFFVO_01192</name>
</gene>
<dbReference type="EMBL" id="KI925053">
    <property type="protein sequence ID" value="ETW19903.1"/>
    <property type="molecule type" value="Genomic_DNA"/>
</dbReference>
<dbReference type="Proteomes" id="UP000030690">
    <property type="component" value="Unassembled WGS sequence"/>
</dbReference>
<evidence type="ECO:0000256" key="1">
    <source>
        <dbReference type="SAM" id="SignalP"/>
    </source>
</evidence>
<dbReference type="OrthoDB" id="368411at2759"/>
<reference evidence="2 3" key="1">
    <citation type="submission" date="2013-02" db="EMBL/GenBank/DDBJ databases">
        <title>The Genome Annotation of Plasmodium falciparum Vietnam Oak-Knoll (FVO).</title>
        <authorList>
            <consortium name="The Broad Institute Genome Sequencing Platform"/>
            <consortium name="The Broad Institute Genome Sequencing Center for Infectious Disease"/>
            <person name="Neafsey D."/>
            <person name="Hoffman S."/>
            <person name="Volkman S."/>
            <person name="Rosenthal P."/>
            <person name="Walker B."/>
            <person name="Young S.K."/>
            <person name="Zeng Q."/>
            <person name="Gargeya S."/>
            <person name="Fitzgerald M."/>
            <person name="Haas B."/>
            <person name="Abouelleil A."/>
            <person name="Allen A.W."/>
            <person name="Alvarado L."/>
            <person name="Arachchi H.M."/>
            <person name="Berlin A.M."/>
            <person name="Chapman S.B."/>
            <person name="Gainer-Dewar J."/>
            <person name="Goldberg J."/>
            <person name="Griggs A."/>
            <person name="Gujja S."/>
            <person name="Hansen M."/>
            <person name="Howarth C."/>
            <person name="Imamovic A."/>
            <person name="Ireland A."/>
            <person name="Larimer J."/>
            <person name="McCowan C."/>
            <person name="Murphy C."/>
            <person name="Pearson M."/>
            <person name="Poon T.W."/>
            <person name="Priest M."/>
            <person name="Roberts A."/>
            <person name="Saif S."/>
            <person name="Shea T."/>
            <person name="Sisk P."/>
            <person name="Sykes S."/>
            <person name="Wortman J."/>
            <person name="Nusbaum C."/>
            <person name="Birren B."/>
        </authorList>
    </citation>
    <scope>NUCLEOTIDE SEQUENCE [LARGE SCALE GENOMIC DNA]</scope>
    <source>
        <strain evidence="3">Vietnam Oak-Knoll (FVO)</strain>
    </source>
</reference>
<proteinExistence type="predicted"/>
<evidence type="ECO:0000313" key="2">
    <source>
        <dbReference type="EMBL" id="ETW19903.1"/>
    </source>
</evidence>
<name>A0A024VA49_PLAFA</name>
<dbReference type="SMR" id="A0A024VA49"/>
<sequence>MLYSLCLLYITIAKTLSCFNFNTELQQTKYLVLKNAYIDCKNYNVIDKKNEDYNIKQAELYCDEDPFCNYFLYNQKKKEIRLCYDKKITLKHPKYDDTWVTSIKENVFENFSPSLVNSQGICNNQVDKIFFNSLNEAIQKGKENNKKFLILNFQSKNNEDNIEGYFCESIDYFINREGYVVFDFIKREQPHQSCLKSKKCGLRGSVQSDDSKYEENINPGDVVVAHKF</sequence>
<evidence type="ECO:0000313" key="3">
    <source>
        <dbReference type="Proteomes" id="UP000030690"/>
    </source>
</evidence>
<reference evidence="2 3" key="2">
    <citation type="submission" date="2013-02" db="EMBL/GenBank/DDBJ databases">
        <title>The Genome Sequence of Plasmodium falciparum Vietnam Oak-Knoll (FVO).</title>
        <authorList>
            <consortium name="The Broad Institute Genome Sequencing Platform"/>
            <consortium name="The Broad Institute Genome Sequencing Center for Infectious Disease"/>
            <person name="Neafsey D."/>
            <person name="Cheeseman I."/>
            <person name="Volkman S."/>
            <person name="Adams J."/>
            <person name="Walker B."/>
            <person name="Young S.K."/>
            <person name="Zeng Q."/>
            <person name="Gargeya S."/>
            <person name="Fitzgerald M."/>
            <person name="Haas B."/>
            <person name="Abouelleil A."/>
            <person name="Alvarado L."/>
            <person name="Arachchi H.M."/>
            <person name="Berlin A.M."/>
            <person name="Chapman S.B."/>
            <person name="Dewar J."/>
            <person name="Goldberg J."/>
            <person name="Griggs A."/>
            <person name="Gujja S."/>
            <person name="Hansen M."/>
            <person name="Howarth C."/>
            <person name="Imamovic A."/>
            <person name="Larimer J."/>
            <person name="McCowan C."/>
            <person name="Murphy C."/>
            <person name="Neiman D."/>
            <person name="Pearson M."/>
            <person name="Priest M."/>
            <person name="Roberts A."/>
            <person name="Saif S."/>
            <person name="Shea T."/>
            <person name="Sisk P."/>
            <person name="Sykes S."/>
            <person name="Wortman J."/>
            <person name="Nusbaum C."/>
            <person name="Birren B."/>
        </authorList>
    </citation>
    <scope>NUCLEOTIDE SEQUENCE [LARGE SCALE GENOMIC DNA]</scope>
    <source>
        <strain evidence="3">Vietnam Oak-Knoll (FVO)</strain>
    </source>
</reference>
<feature type="chain" id="PRO_5001535792" evidence="1">
    <location>
        <begin position="18"/>
        <end position="228"/>
    </location>
</feature>
<dbReference type="AlphaFoldDB" id="A0A024VA49"/>
<organism evidence="2 3">
    <name type="scientific">Plasmodium falciparum Vietnam Oak-Knoll</name>
    <name type="common">FVO</name>
    <dbReference type="NCBI Taxonomy" id="1036723"/>
    <lineage>
        <taxon>Eukaryota</taxon>
        <taxon>Sar</taxon>
        <taxon>Alveolata</taxon>
        <taxon>Apicomplexa</taxon>
        <taxon>Aconoidasida</taxon>
        <taxon>Haemosporida</taxon>
        <taxon>Plasmodiidae</taxon>
        <taxon>Plasmodium</taxon>
        <taxon>Plasmodium (Laverania)</taxon>
    </lineage>
</organism>
<feature type="signal peptide" evidence="1">
    <location>
        <begin position="1"/>
        <end position="17"/>
    </location>
</feature>